<dbReference type="InterPro" id="IPR036291">
    <property type="entry name" value="NAD(P)-bd_dom_sf"/>
</dbReference>
<dbReference type="EMBL" id="UINC01145754">
    <property type="protein sequence ID" value="SVD36074.1"/>
    <property type="molecule type" value="Genomic_DNA"/>
</dbReference>
<evidence type="ECO:0000256" key="4">
    <source>
        <dbReference type="ARBA" id="ARBA00023027"/>
    </source>
</evidence>
<dbReference type="PANTHER" id="PTHR35786:SF1">
    <property type="entry name" value="REDOX-SENSING TRANSCRIPTIONAL REPRESSOR REX 1"/>
    <property type="match status" value="1"/>
</dbReference>
<dbReference type="GO" id="GO:0045892">
    <property type="term" value="P:negative regulation of DNA-templated transcription"/>
    <property type="evidence" value="ECO:0007669"/>
    <property type="project" value="InterPro"/>
</dbReference>
<dbReference type="SUPFAM" id="SSF51735">
    <property type="entry name" value="NAD(P)-binding Rossmann-fold domains"/>
    <property type="match status" value="1"/>
</dbReference>
<feature type="domain" description="CoA-binding" evidence="7">
    <location>
        <begin position="79"/>
        <end position="180"/>
    </location>
</feature>
<dbReference type="InterPro" id="IPR058236">
    <property type="entry name" value="Rex_actinobacterial-type"/>
</dbReference>
<keyword evidence="2" id="KW-0678">Repressor</keyword>
<dbReference type="InterPro" id="IPR003781">
    <property type="entry name" value="CoA-bd"/>
</dbReference>
<accession>A0A382UP82</accession>
<dbReference type="HAMAP" id="MF_01131">
    <property type="entry name" value="Rex"/>
    <property type="match status" value="1"/>
</dbReference>
<dbReference type="NCBIfam" id="NF003996">
    <property type="entry name" value="PRK05472.2-5"/>
    <property type="match status" value="1"/>
</dbReference>
<dbReference type="Gene3D" id="1.10.10.10">
    <property type="entry name" value="Winged helix-like DNA-binding domain superfamily/Winged helix DNA-binding domain"/>
    <property type="match status" value="1"/>
</dbReference>
<dbReference type="InterPro" id="IPR022876">
    <property type="entry name" value="Tscrpt_rep_Rex"/>
</dbReference>
<name>A0A382UP82_9ZZZZ</name>
<dbReference type="NCBIfam" id="NF003995">
    <property type="entry name" value="PRK05472.2-4"/>
    <property type="match status" value="1"/>
</dbReference>
<dbReference type="GO" id="GO:0051775">
    <property type="term" value="P:response to redox state"/>
    <property type="evidence" value="ECO:0007669"/>
    <property type="project" value="InterPro"/>
</dbReference>
<dbReference type="NCBIfam" id="NF003993">
    <property type="entry name" value="PRK05472.2-2"/>
    <property type="match status" value="1"/>
</dbReference>
<dbReference type="NCBIfam" id="NF003989">
    <property type="entry name" value="PRK05472.1-3"/>
    <property type="match status" value="1"/>
</dbReference>
<evidence type="ECO:0000259" key="7">
    <source>
        <dbReference type="SMART" id="SM00881"/>
    </source>
</evidence>
<dbReference type="NCBIfam" id="NF003994">
    <property type="entry name" value="PRK05472.2-3"/>
    <property type="match status" value="1"/>
</dbReference>
<evidence type="ECO:0000256" key="1">
    <source>
        <dbReference type="ARBA" id="ARBA00022490"/>
    </source>
</evidence>
<evidence type="ECO:0000256" key="3">
    <source>
        <dbReference type="ARBA" id="ARBA00023015"/>
    </source>
</evidence>
<dbReference type="GO" id="GO:0003677">
    <property type="term" value="F:DNA binding"/>
    <property type="evidence" value="ECO:0007669"/>
    <property type="project" value="UniProtKB-KW"/>
</dbReference>
<keyword evidence="5" id="KW-0238">DNA-binding</keyword>
<evidence type="ECO:0000256" key="5">
    <source>
        <dbReference type="ARBA" id="ARBA00023125"/>
    </source>
</evidence>
<dbReference type="InterPro" id="IPR009718">
    <property type="entry name" value="Rex_DNA-bd_C_dom"/>
</dbReference>
<dbReference type="Pfam" id="PF02629">
    <property type="entry name" value="CoA_binding"/>
    <property type="match status" value="1"/>
</dbReference>
<keyword evidence="3" id="KW-0805">Transcription regulation</keyword>
<proteinExistence type="inferred from homology"/>
<protein>
    <recommendedName>
        <fullName evidence="7">CoA-binding domain-containing protein</fullName>
    </recommendedName>
</protein>
<sequence length="205" mass="22641">MPATTIPDIVIGRLPLYLRALTQFEISGNKVTSSHEMGEYLGISSAQIRKDLLHFGEFGKQGTGYNIRYLKKQLEIILRVNKEWDVALVGAGGVGNAIVNYAGFRGRGFRIAVVFDNDPTKIGQKINELIILSTDQIKIKVSKMKIRIAMVAVPSDEAQTVTNTLVEAGIESILNYAPTSLTVPSKVRIQHIDPVVGLQHMTYYL</sequence>
<keyword evidence="1" id="KW-0963">Cytoplasm</keyword>
<dbReference type="Gene3D" id="3.40.50.720">
    <property type="entry name" value="NAD(P)-binding Rossmann-like Domain"/>
    <property type="match status" value="1"/>
</dbReference>
<dbReference type="Pfam" id="PF06971">
    <property type="entry name" value="Put_DNA-bind_N"/>
    <property type="match status" value="1"/>
</dbReference>
<evidence type="ECO:0000256" key="2">
    <source>
        <dbReference type="ARBA" id="ARBA00022491"/>
    </source>
</evidence>
<gene>
    <name evidence="8" type="ORF">METZ01_LOCUS388928</name>
</gene>
<keyword evidence="6" id="KW-0804">Transcription</keyword>
<dbReference type="PANTHER" id="PTHR35786">
    <property type="entry name" value="REDOX-SENSING TRANSCRIPTIONAL REPRESSOR REX"/>
    <property type="match status" value="1"/>
</dbReference>
<dbReference type="SUPFAM" id="SSF46785">
    <property type="entry name" value="Winged helix' DNA-binding domain"/>
    <property type="match status" value="1"/>
</dbReference>
<keyword evidence="4" id="KW-0520">NAD</keyword>
<dbReference type="InterPro" id="IPR036388">
    <property type="entry name" value="WH-like_DNA-bd_sf"/>
</dbReference>
<organism evidence="8">
    <name type="scientific">marine metagenome</name>
    <dbReference type="NCBI Taxonomy" id="408172"/>
    <lineage>
        <taxon>unclassified sequences</taxon>
        <taxon>metagenomes</taxon>
        <taxon>ecological metagenomes</taxon>
    </lineage>
</organism>
<evidence type="ECO:0000256" key="6">
    <source>
        <dbReference type="ARBA" id="ARBA00023163"/>
    </source>
</evidence>
<reference evidence="8" key="1">
    <citation type="submission" date="2018-05" db="EMBL/GenBank/DDBJ databases">
        <authorList>
            <person name="Lanie J.A."/>
            <person name="Ng W.-L."/>
            <person name="Kazmierczak K.M."/>
            <person name="Andrzejewski T.M."/>
            <person name="Davidsen T.M."/>
            <person name="Wayne K.J."/>
            <person name="Tettelin H."/>
            <person name="Glass J.I."/>
            <person name="Rusch D."/>
            <person name="Podicherti R."/>
            <person name="Tsui H.-C.T."/>
            <person name="Winkler M.E."/>
        </authorList>
    </citation>
    <scope>NUCLEOTIDE SEQUENCE</scope>
</reference>
<evidence type="ECO:0000313" key="8">
    <source>
        <dbReference type="EMBL" id="SVD36074.1"/>
    </source>
</evidence>
<dbReference type="AlphaFoldDB" id="A0A382UP82"/>
<dbReference type="InterPro" id="IPR036390">
    <property type="entry name" value="WH_DNA-bd_sf"/>
</dbReference>
<dbReference type="SMART" id="SM00881">
    <property type="entry name" value="CoA_binding"/>
    <property type="match status" value="1"/>
</dbReference>